<name>A0A937K429_9CLOT</name>
<dbReference type="Pfam" id="PF22692">
    <property type="entry name" value="LlgE_F_G_D1"/>
    <property type="match status" value="1"/>
</dbReference>
<accession>A0A937K429</accession>
<organism evidence="6 7">
    <name type="scientific">Clostridium paridis</name>
    <dbReference type="NCBI Taxonomy" id="2803863"/>
    <lineage>
        <taxon>Bacteria</taxon>
        <taxon>Bacillati</taxon>
        <taxon>Bacillota</taxon>
        <taxon>Clostridia</taxon>
        <taxon>Eubacteriales</taxon>
        <taxon>Clostridiaceae</taxon>
        <taxon>Clostridium</taxon>
    </lineage>
</organism>
<keyword evidence="6" id="KW-0969">Cilium</keyword>
<dbReference type="PROSITE" id="PS00588">
    <property type="entry name" value="FLAGELLA_BB_ROD"/>
    <property type="match status" value="1"/>
</dbReference>
<keyword evidence="2" id="KW-0975">Bacterial flagellum</keyword>
<evidence type="ECO:0000313" key="6">
    <source>
        <dbReference type="EMBL" id="MBL4932951.1"/>
    </source>
</evidence>
<dbReference type="RefSeq" id="WP_202768332.1">
    <property type="nucleotide sequence ID" value="NZ_JAESWA010000023.1"/>
</dbReference>
<dbReference type="Pfam" id="PF06429">
    <property type="entry name" value="Flg_bbr_C"/>
    <property type="match status" value="1"/>
</dbReference>
<comment type="subcellular location">
    <subcellularLocation>
        <location evidence="2">Bacterial flagellum basal body</location>
    </subcellularLocation>
</comment>
<keyword evidence="6" id="KW-0966">Cell projection</keyword>
<dbReference type="GO" id="GO:0009425">
    <property type="term" value="C:bacterial-type flagellum basal body"/>
    <property type="evidence" value="ECO:0007669"/>
    <property type="project" value="UniProtKB-SubCell"/>
</dbReference>
<feature type="domain" description="Flagellar basal-body/hook protein C-terminal" evidence="4">
    <location>
        <begin position="210"/>
        <end position="254"/>
    </location>
</feature>
<dbReference type="PANTHER" id="PTHR30435:SF19">
    <property type="entry name" value="FLAGELLAR BASAL-BODY ROD PROTEIN FLGG"/>
    <property type="match status" value="1"/>
</dbReference>
<dbReference type="SUPFAM" id="SSF117143">
    <property type="entry name" value="Flagellar hook protein flgE"/>
    <property type="match status" value="1"/>
</dbReference>
<reference evidence="6" key="1">
    <citation type="submission" date="2021-01" db="EMBL/GenBank/DDBJ databases">
        <title>Genome public.</title>
        <authorList>
            <person name="Liu C."/>
            <person name="Sun Q."/>
        </authorList>
    </citation>
    <scope>NUCLEOTIDE SEQUENCE</scope>
    <source>
        <strain evidence="6">YIM B02565</strain>
    </source>
</reference>
<proteinExistence type="inferred from homology"/>
<keyword evidence="6" id="KW-0282">Flagellum</keyword>
<dbReference type="InterPro" id="IPR020013">
    <property type="entry name" value="Flagellar_FlgE/F/G"/>
</dbReference>
<dbReference type="InterPro" id="IPR019776">
    <property type="entry name" value="Flagellar_basal_body_rod_CS"/>
</dbReference>
<feature type="domain" description="Flagellar basal body rod protein N-terminal" evidence="3">
    <location>
        <begin position="8"/>
        <end position="35"/>
    </location>
</feature>
<comment type="similarity">
    <text evidence="1 2">Belongs to the flagella basal body rod proteins family.</text>
</comment>
<dbReference type="AlphaFoldDB" id="A0A937K429"/>
<dbReference type="EMBL" id="JAESWA010000023">
    <property type="protein sequence ID" value="MBL4932951.1"/>
    <property type="molecule type" value="Genomic_DNA"/>
</dbReference>
<evidence type="ECO:0000259" key="3">
    <source>
        <dbReference type="Pfam" id="PF00460"/>
    </source>
</evidence>
<dbReference type="InterPro" id="IPR001444">
    <property type="entry name" value="Flag_bb_rod_N"/>
</dbReference>
<evidence type="ECO:0000256" key="1">
    <source>
        <dbReference type="ARBA" id="ARBA00009677"/>
    </source>
</evidence>
<gene>
    <name evidence="6" type="primary">flgG</name>
    <name evidence="6" type="ORF">JK634_14145</name>
</gene>
<evidence type="ECO:0000259" key="4">
    <source>
        <dbReference type="Pfam" id="PF06429"/>
    </source>
</evidence>
<evidence type="ECO:0000259" key="5">
    <source>
        <dbReference type="Pfam" id="PF22692"/>
    </source>
</evidence>
<dbReference type="InterPro" id="IPR010930">
    <property type="entry name" value="Flg_bb/hook_C_dom"/>
</dbReference>
<evidence type="ECO:0000313" key="7">
    <source>
        <dbReference type="Proteomes" id="UP000623681"/>
    </source>
</evidence>
<dbReference type="NCBIfam" id="TIGR03506">
    <property type="entry name" value="FlgEFG_subfam"/>
    <property type="match status" value="2"/>
</dbReference>
<dbReference type="Pfam" id="PF00460">
    <property type="entry name" value="Flg_bb_rod"/>
    <property type="match status" value="1"/>
</dbReference>
<evidence type="ECO:0000256" key="2">
    <source>
        <dbReference type="RuleBase" id="RU362116"/>
    </source>
</evidence>
<comment type="caution">
    <text evidence="6">The sequence shown here is derived from an EMBL/GenBank/DDBJ whole genome shotgun (WGS) entry which is preliminary data.</text>
</comment>
<dbReference type="InterPro" id="IPR053967">
    <property type="entry name" value="LlgE_F_G-like_D1"/>
</dbReference>
<dbReference type="PANTHER" id="PTHR30435">
    <property type="entry name" value="FLAGELLAR PROTEIN"/>
    <property type="match status" value="1"/>
</dbReference>
<dbReference type="GO" id="GO:0071978">
    <property type="term" value="P:bacterial-type flagellum-dependent swarming motility"/>
    <property type="evidence" value="ECO:0007669"/>
    <property type="project" value="TreeGrafter"/>
</dbReference>
<keyword evidence="7" id="KW-1185">Reference proteome</keyword>
<sequence>MFRILWNSKSAMNANQEKLDSISNNLANVNTTGYKKVDAQFKDLLSESFDRLGYPVNDKDAYTGTGVRTTEWSRDKTQGPMQETDIPTDMAIDGKGYFRIQAPTGEVAYTRAGAFNIDSMGKLVDSNGNKLYVEYANGYSEGNPKLDSKNLVINQDGSILQKNGGKSEKIGTIPLYNAVGDDSMVSVGENLYSPKPGVNMFRETDADINQGYLEGSNVDMAQEFTDMIITQRAFQLASKGVTTADEMWGMVNNMRGK</sequence>
<dbReference type="Proteomes" id="UP000623681">
    <property type="component" value="Unassembled WGS sequence"/>
</dbReference>
<feature type="domain" description="Flagellar hook protein FlgE/F/G-like D1" evidence="5">
    <location>
        <begin position="91"/>
        <end position="159"/>
    </location>
</feature>
<protein>
    <submittedName>
        <fullName evidence="6">Flagellar basal body rod protein FlgG</fullName>
    </submittedName>
</protein>
<dbReference type="InterPro" id="IPR037925">
    <property type="entry name" value="FlgE/F/G-like"/>
</dbReference>